<sequence length="286" mass="31962">MQLHSGKSLTTIIALSLLVQTTVGNYINFADSLRSERSNEDMYDSVFDGANLIADYPSTLPSTKFEKNKEWMNVTMSEGLYLLMRGQSNELKCEASGKPAPEIYWIRGAEIQIQINKLRHITRTCYSCNRQEPDMAKVESKYIINCVSDTDAGPIHCVAISGRFIEIKSAIIKIEGPLLREGSCNIPQSPIITKFRPTLLSVQGSTIILPCDTWGNPRPQTFWQIRGDTGTTDLESNPRIKLLKDGGLLIKSLEWNDLGEYVCIANSSLGEDRAMTFVYPLKSSIQ</sequence>
<dbReference type="InterPro" id="IPR013783">
    <property type="entry name" value="Ig-like_fold"/>
</dbReference>
<evidence type="ECO:0000256" key="5">
    <source>
        <dbReference type="SAM" id="SignalP"/>
    </source>
</evidence>
<gene>
    <name evidence="7" type="ORF">PV328_000021</name>
</gene>
<dbReference type="InterPro" id="IPR003599">
    <property type="entry name" value="Ig_sub"/>
</dbReference>
<dbReference type="PANTHER" id="PTHR12231">
    <property type="entry name" value="CTX-RELATED TYPE I TRANSMEMBRANE PROTEIN"/>
    <property type="match status" value="1"/>
</dbReference>
<dbReference type="SMART" id="SM00409">
    <property type="entry name" value="IG"/>
    <property type="match status" value="2"/>
</dbReference>
<evidence type="ECO:0000313" key="7">
    <source>
        <dbReference type="EMBL" id="KAK0175819.1"/>
    </source>
</evidence>
<keyword evidence="1 5" id="KW-0732">Signal</keyword>
<dbReference type="InterPro" id="IPR051170">
    <property type="entry name" value="Neural/epithelial_adhesion"/>
</dbReference>
<dbReference type="PANTHER" id="PTHR12231:SF253">
    <property type="entry name" value="DPR-INTERACTING PROTEIN ETA, ISOFORM B-RELATED"/>
    <property type="match status" value="1"/>
</dbReference>
<feature type="domain" description="Ig-like" evidence="6">
    <location>
        <begin position="190"/>
        <end position="276"/>
    </location>
</feature>
<dbReference type="SMART" id="SM00408">
    <property type="entry name" value="IGc2"/>
    <property type="match status" value="2"/>
</dbReference>
<reference evidence="7" key="2">
    <citation type="submission" date="2023-03" db="EMBL/GenBank/DDBJ databases">
        <authorList>
            <person name="Inwood S.N."/>
            <person name="Skelly J.G."/>
            <person name="Guhlin J."/>
            <person name="Harrop T.W.R."/>
            <person name="Goldson S.G."/>
            <person name="Dearden P.K."/>
        </authorList>
    </citation>
    <scope>NUCLEOTIDE SEQUENCE</scope>
    <source>
        <strain evidence="7">Irish</strain>
        <tissue evidence="7">Whole body</tissue>
    </source>
</reference>
<proteinExistence type="predicted"/>
<evidence type="ECO:0000256" key="2">
    <source>
        <dbReference type="ARBA" id="ARBA00022737"/>
    </source>
</evidence>
<evidence type="ECO:0000256" key="3">
    <source>
        <dbReference type="ARBA" id="ARBA00023157"/>
    </source>
</evidence>
<dbReference type="EMBL" id="JAQQBS010000001">
    <property type="protein sequence ID" value="KAK0175819.1"/>
    <property type="molecule type" value="Genomic_DNA"/>
</dbReference>
<dbReference type="InterPro" id="IPR013098">
    <property type="entry name" value="Ig_I-set"/>
</dbReference>
<dbReference type="InterPro" id="IPR036179">
    <property type="entry name" value="Ig-like_dom_sf"/>
</dbReference>
<protein>
    <recommendedName>
        <fullName evidence="6">Ig-like domain-containing protein</fullName>
    </recommendedName>
</protein>
<reference evidence="7" key="1">
    <citation type="journal article" date="2023" name="bioRxiv">
        <title>Scaffold-level genome assemblies of two parasitoid biocontrol wasps reveal the parthenogenesis mechanism and an associated novel virus.</title>
        <authorList>
            <person name="Inwood S."/>
            <person name="Skelly J."/>
            <person name="Guhlin J."/>
            <person name="Harrop T."/>
            <person name="Goldson S."/>
            <person name="Dearden P."/>
        </authorList>
    </citation>
    <scope>NUCLEOTIDE SEQUENCE</scope>
    <source>
        <strain evidence="7">Irish</strain>
        <tissue evidence="7">Whole body</tissue>
    </source>
</reference>
<dbReference type="Proteomes" id="UP001168990">
    <property type="component" value="Unassembled WGS sequence"/>
</dbReference>
<dbReference type="PROSITE" id="PS50835">
    <property type="entry name" value="IG_LIKE"/>
    <property type="match status" value="2"/>
</dbReference>
<evidence type="ECO:0000259" key="6">
    <source>
        <dbReference type="PROSITE" id="PS50835"/>
    </source>
</evidence>
<feature type="chain" id="PRO_5041363127" description="Ig-like domain-containing protein" evidence="5">
    <location>
        <begin position="25"/>
        <end position="286"/>
    </location>
</feature>
<keyword evidence="4" id="KW-0393">Immunoglobulin domain</keyword>
<evidence type="ECO:0000313" key="8">
    <source>
        <dbReference type="Proteomes" id="UP001168990"/>
    </source>
</evidence>
<feature type="signal peptide" evidence="5">
    <location>
        <begin position="1"/>
        <end position="24"/>
    </location>
</feature>
<keyword evidence="3" id="KW-1015">Disulfide bond</keyword>
<dbReference type="InterPro" id="IPR007110">
    <property type="entry name" value="Ig-like_dom"/>
</dbReference>
<dbReference type="InterPro" id="IPR003598">
    <property type="entry name" value="Ig_sub2"/>
</dbReference>
<accession>A0AA39FV20</accession>
<comment type="caution">
    <text evidence="7">The sequence shown here is derived from an EMBL/GenBank/DDBJ whole genome shotgun (WGS) entry which is preliminary data.</text>
</comment>
<dbReference type="SUPFAM" id="SSF48726">
    <property type="entry name" value="Immunoglobulin"/>
    <property type="match status" value="2"/>
</dbReference>
<name>A0AA39FV20_9HYME</name>
<dbReference type="AlphaFoldDB" id="A0AA39FV20"/>
<keyword evidence="8" id="KW-1185">Reference proteome</keyword>
<keyword evidence="2" id="KW-0677">Repeat</keyword>
<feature type="domain" description="Ig-like" evidence="6">
    <location>
        <begin position="57"/>
        <end position="159"/>
    </location>
</feature>
<dbReference type="Gene3D" id="2.60.40.10">
    <property type="entry name" value="Immunoglobulins"/>
    <property type="match status" value="2"/>
</dbReference>
<organism evidence="7 8">
    <name type="scientific">Microctonus aethiopoides</name>
    <dbReference type="NCBI Taxonomy" id="144406"/>
    <lineage>
        <taxon>Eukaryota</taxon>
        <taxon>Metazoa</taxon>
        <taxon>Ecdysozoa</taxon>
        <taxon>Arthropoda</taxon>
        <taxon>Hexapoda</taxon>
        <taxon>Insecta</taxon>
        <taxon>Pterygota</taxon>
        <taxon>Neoptera</taxon>
        <taxon>Endopterygota</taxon>
        <taxon>Hymenoptera</taxon>
        <taxon>Apocrita</taxon>
        <taxon>Ichneumonoidea</taxon>
        <taxon>Braconidae</taxon>
        <taxon>Euphorinae</taxon>
        <taxon>Microctonus</taxon>
    </lineage>
</organism>
<dbReference type="Pfam" id="PF07679">
    <property type="entry name" value="I-set"/>
    <property type="match status" value="1"/>
</dbReference>
<evidence type="ECO:0000256" key="4">
    <source>
        <dbReference type="ARBA" id="ARBA00023319"/>
    </source>
</evidence>
<dbReference type="GO" id="GO:0043005">
    <property type="term" value="C:neuron projection"/>
    <property type="evidence" value="ECO:0007669"/>
    <property type="project" value="TreeGrafter"/>
</dbReference>
<evidence type="ECO:0000256" key="1">
    <source>
        <dbReference type="ARBA" id="ARBA00022729"/>
    </source>
</evidence>